<gene>
    <name evidence="1" type="ORF">MRSR164_24350</name>
</gene>
<accession>A0ABU7TGJ1</accession>
<sequence length="264" mass="27371">MTVAPVVADDVVGEIGVAIPLAITVRSASESSASSTFLLGLPEGAFIADRIHGLRVVGEAAVVEISDWNLANLTVTLLPEQVGDFTVTVASLAQFADGRPLRLDRAAFTLRAKAHPPAAGPPAGAGEVAPPVARADPATDLHAPVLLDTGHVPETAVSLVAPSTPPSAATNPSAAEPSAPALVARAERLIQSGDISGARRLLERAMSRGDTHAAYRLAQTWDAKVLRAWKVRGLRPDADRAQALYARAAREAFAPSSEITEAAR</sequence>
<evidence type="ECO:0008006" key="3">
    <source>
        <dbReference type="Google" id="ProtNLM"/>
    </source>
</evidence>
<organism evidence="1 2">
    <name type="scientific">Methylobacterium radiotolerans</name>
    <dbReference type="NCBI Taxonomy" id="31998"/>
    <lineage>
        <taxon>Bacteria</taxon>
        <taxon>Pseudomonadati</taxon>
        <taxon>Pseudomonadota</taxon>
        <taxon>Alphaproteobacteria</taxon>
        <taxon>Hyphomicrobiales</taxon>
        <taxon>Methylobacteriaceae</taxon>
        <taxon>Methylobacterium</taxon>
    </lineage>
</organism>
<reference evidence="1 2" key="1">
    <citation type="journal article" date="2012" name="Genet. Mol. Biol.">
        <title>Analysis of 16S rRNA and mxaF genes revealing insights into Methylobacterium niche-specific plant association.</title>
        <authorList>
            <person name="Dourado M.N."/>
            <person name="Andreote F.D."/>
            <person name="Dini-Andreote F."/>
            <person name="Conti R."/>
            <person name="Araujo J.M."/>
            <person name="Araujo W.L."/>
        </authorList>
    </citation>
    <scope>NUCLEOTIDE SEQUENCE [LARGE SCALE GENOMIC DNA]</scope>
    <source>
        <strain evidence="1 2">SR1.6/4</strain>
    </source>
</reference>
<proteinExistence type="predicted"/>
<protein>
    <recommendedName>
        <fullName evidence="3">Tetratricopeptide repeat protein</fullName>
    </recommendedName>
</protein>
<evidence type="ECO:0000313" key="2">
    <source>
        <dbReference type="Proteomes" id="UP001349262"/>
    </source>
</evidence>
<comment type="caution">
    <text evidence="1">The sequence shown here is derived from an EMBL/GenBank/DDBJ whole genome shotgun (WGS) entry which is preliminary data.</text>
</comment>
<name>A0ABU7TGJ1_9HYPH</name>
<evidence type="ECO:0000313" key="1">
    <source>
        <dbReference type="EMBL" id="MEE7459791.1"/>
    </source>
</evidence>
<dbReference type="EMBL" id="MLBY01000005">
    <property type="protein sequence ID" value="MEE7459791.1"/>
    <property type="molecule type" value="Genomic_DNA"/>
</dbReference>
<dbReference type="Proteomes" id="UP001349262">
    <property type="component" value="Unassembled WGS sequence"/>
</dbReference>
<keyword evidence="2" id="KW-1185">Reference proteome</keyword>